<dbReference type="EMBL" id="FLRJ01000275">
    <property type="protein sequence ID" value="SBT73212.1"/>
    <property type="molecule type" value="Genomic_DNA"/>
</dbReference>
<proteinExistence type="predicted"/>
<evidence type="ECO:0000313" key="2">
    <source>
        <dbReference type="EMBL" id="SBT73212.1"/>
    </source>
</evidence>
<evidence type="ECO:0000313" key="3">
    <source>
        <dbReference type="Proteomes" id="UP000243200"/>
    </source>
</evidence>
<dbReference type="AlphaFoldDB" id="A0A1C3KHG5"/>
<feature type="region of interest" description="Disordered" evidence="1">
    <location>
        <begin position="255"/>
        <end position="282"/>
    </location>
</feature>
<dbReference type="InterPro" id="IPR008780">
    <property type="entry name" value="Plasmodium_Vir"/>
</dbReference>
<dbReference type="Proteomes" id="UP000243200">
    <property type="component" value="Unassembled WGS sequence"/>
</dbReference>
<dbReference type="VEuPathDB" id="PlasmoDB:PocGH01_00023100"/>
<evidence type="ECO:0000256" key="1">
    <source>
        <dbReference type="SAM" id="MobiDB-lite"/>
    </source>
</evidence>
<sequence length="358" mass="42534">MVDTTNVHPLYSSKIYDRLETRNLQKGDREKCEQLDRTIKLQYRDSDSLTYFCQSFTGNLLNYENIKISDFFDKFRCIFLNIWLYEYLVKEKLNLSDHKYSFVEGNIVTLWREYNFQNKCKYDFIYYSNEKDYDRMKKMYEFALNFEKLYFFIKTSNDPCTTEDEQYIQESHKLYEEVKSECESELDPEPEPEPEFSSKYITKRIHCDALKDIYSFYSKSKLSELKCTTTMSAEEVLKKIQERESTELDKVVFSEIEPRDSRSDSSENQLNPSDEVPSPSDSHNAMAITFPFLGALSIFYSLYKFTPVGSLINSRFTRNKINNFDINEDEHELLGNEFDHEHMNISVDQHGIGYHPVQ</sequence>
<dbReference type="Pfam" id="PF05795">
    <property type="entry name" value="Plasmodium_Vir"/>
    <property type="match status" value="1"/>
</dbReference>
<name>A0A1C3KHG5_PLAOA</name>
<organism evidence="2 3">
    <name type="scientific">Plasmodium ovale</name>
    <name type="common">malaria parasite P. ovale</name>
    <dbReference type="NCBI Taxonomy" id="36330"/>
    <lineage>
        <taxon>Eukaryota</taxon>
        <taxon>Sar</taxon>
        <taxon>Alveolata</taxon>
        <taxon>Apicomplexa</taxon>
        <taxon>Aconoidasida</taxon>
        <taxon>Haemosporida</taxon>
        <taxon>Plasmodiidae</taxon>
        <taxon>Plasmodium</taxon>
        <taxon>Plasmodium (Plasmodium)</taxon>
    </lineage>
</organism>
<protein>
    <submittedName>
        <fullName evidence="2">PIR protein</fullName>
    </submittedName>
</protein>
<gene>
    <name evidence="2" type="primary">PowCR01_000092300</name>
    <name evidence="2" type="ORF">POWCR01_000092300</name>
</gene>
<dbReference type="VEuPathDB" id="PlasmoDB:POWCR01_000092300"/>
<dbReference type="OrthoDB" id="10314729at2759"/>
<reference evidence="2 3" key="1">
    <citation type="submission" date="2016-06" db="EMBL/GenBank/DDBJ databases">
        <authorList>
            <consortium name="Pathogen Informatics"/>
        </authorList>
    </citation>
    <scope>NUCLEOTIDE SEQUENCE [LARGE SCALE GENOMIC DNA]</scope>
</reference>
<accession>A0A1C3KHG5</accession>
<feature type="compositionally biased region" description="Basic and acidic residues" evidence="1">
    <location>
        <begin position="255"/>
        <end position="265"/>
    </location>
</feature>